<dbReference type="Proteomes" id="UP000074850">
    <property type="component" value="Unassembled WGS sequence"/>
</dbReference>
<dbReference type="AlphaFoldDB" id="A0A0Z8IXC8"/>
<dbReference type="RefSeq" id="WP_044760806.1">
    <property type="nucleotide sequence ID" value="NZ_CEFC01000369.1"/>
</dbReference>
<sequence length="70" mass="8444">MERVREIKICFNEERGFPTVEVNGERIQAITKLNLDWETRPNEHFKNNFLVEYLDVSSEKPVKILIKQFY</sequence>
<organism evidence="1 2">
    <name type="scientific">Streptococcus suis</name>
    <dbReference type="NCBI Taxonomy" id="1307"/>
    <lineage>
        <taxon>Bacteria</taxon>
        <taxon>Bacillati</taxon>
        <taxon>Bacillota</taxon>
        <taxon>Bacilli</taxon>
        <taxon>Lactobacillales</taxon>
        <taxon>Streptococcaceae</taxon>
        <taxon>Streptococcus</taxon>
    </lineage>
</organism>
<evidence type="ECO:0000313" key="2">
    <source>
        <dbReference type="Proteomes" id="UP000074850"/>
    </source>
</evidence>
<name>A0A0Z8IXC8_STRSU</name>
<proteinExistence type="predicted"/>
<gene>
    <name evidence="1" type="ORF">ERS132426_01604</name>
</gene>
<reference evidence="1 2" key="1">
    <citation type="submission" date="2016-02" db="EMBL/GenBank/DDBJ databases">
        <authorList>
            <consortium name="Pathogen Informatics"/>
        </authorList>
    </citation>
    <scope>NUCLEOTIDE SEQUENCE [LARGE SCALE GENOMIC DNA]</scope>
    <source>
        <strain evidence="1 2">LSS64</strain>
    </source>
</reference>
<dbReference type="EMBL" id="FIHM01000039">
    <property type="protein sequence ID" value="CYV43484.1"/>
    <property type="molecule type" value="Genomic_DNA"/>
</dbReference>
<evidence type="ECO:0000313" key="1">
    <source>
        <dbReference type="EMBL" id="CYV43484.1"/>
    </source>
</evidence>
<accession>A0A0Z8IXC8</accession>
<protein>
    <submittedName>
        <fullName evidence="1">Uncharacterized protein</fullName>
    </submittedName>
</protein>